<dbReference type="Proteomes" id="UP000182108">
    <property type="component" value="Unassembled WGS sequence"/>
</dbReference>
<dbReference type="InterPro" id="IPR007410">
    <property type="entry name" value="LpqE-like"/>
</dbReference>
<reference evidence="3" key="1">
    <citation type="submission" date="2015-08" db="EMBL/GenBank/DDBJ databases">
        <authorList>
            <person name="Babu N.S."/>
            <person name="Beckwith C.J."/>
            <person name="Beseler K.G."/>
            <person name="Brison A."/>
            <person name="Carone J.V."/>
            <person name="Caskin T.P."/>
            <person name="Diamond M."/>
            <person name="Durham M.E."/>
            <person name="Foxe J.M."/>
            <person name="Go M."/>
            <person name="Henderson B.A."/>
            <person name="Jones I.B."/>
            <person name="McGettigan J.A."/>
            <person name="Micheletti S.J."/>
            <person name="Nasrallah M.E."/>
            <person name="Ortiz D."/>
            <person name="Piller C.R."/>
            <person name="Privatt S.R."/>
            <person name="Schneider S.L."/>
            <person name="Sharp S."/>
            <person name="Smith T.C."/>
            <person name="Stanton J.D."/>
            <person name="Ullery H.E."/>
            <person name="Wilson R.J."/>
            <person name="Serrano M.G."/>
            <person name="Buck G."/>
            <person name="Lee V."/>
            <person name="Wang Y."/>
            <person name="Carvalho R."/>
            <person name="Voegtly L."/>
            <person name="Shi R."/>
            <person name="Duckworth R."/>
            <person name="Johnson A."/>
            <person name="Loviza R."/>
            <person name="Walstead R."/>
            <person name="Shah Z."/>
            <person name="Kiflezghi M."/>
            <person name="Wade K."/>
            <person name="Ball S.L."/>
            <person name="Bradley K.W."/>
            <person name="Asai D.J."/>
            <person name="Bowman C.A."/>
            <person name="Russell D.A."/>
            <person name="Pope W.H."/>
            <person name="Jacobs-Sera D."/>
            <person name="Hendrix R.W."/>
            <person name="Hatfull G.F."/>
        </authorList>
    </citation>
    <scope>NUCLEOTIDE SEQUENCE [LARGE SCALE GENOMIC DNA]</scope>
    <source>
        <strain evidence="3">JCM 19170</strain>
    </source>
</reference>
<gene>
    <name evidence="2" type="ORF">Ga0061068_10163</name>
</gene>
<feature type="signal peptide" evidence="1">
    <location>
        <begin position="1"/>
        <end position="25"/>
    </location>
</feature>
<dbReference type="EMBL" id="CYHH01000001">
    <property type="protein sequence ID" value="CUB04763.1"/>
    <property type="molecule type" value="Genomic_DNA"/>
</dbReference>
<organism evidence="2 3">
    <name type="scientific">Tepidiphilus thermophilus</name>
    <dbReference type="NCBI Taxonomy" id="876478"/>
    <lineage>
        <taxon>Bacteria</taxon>
        <taxon>Pseudomonadati</taxon>
        <taxon>Pseudomonadota</taxon>
        <taxon>Hydrogenophilia</taxon>
        <taxon>Hydrogenophilales</taxon>
        <taxon>Hydrogenophilaceae</taxon>
        <taxon>Tepidiphilus</taxon>
    </lineage>
</organism>
<dbReference type="Pfam" id="PF04314">
    <property type="entry name" value="PCuAC"/>
    <property type="match status" value="1"/>
</dbReference>
<dbReference type="PANTHER" id="PTHR36302">
    <property type="entry name" value="BLR7088 PROTEIN"/>
    <property type="match status" value="1"/>
</dbReference>
<dbReference type="InterPro" id="IPR058248">
    <property type="entry name" value="Lxx211020-like"/>
</dbReference>
<dbReference type="InterPro" id="IPR036182">
    <property type="entry name" value="PCuAC_sf"/>
</dbReference>
<dbReference type="Gene3D" id="2.60.40.1890">
    <property type="entry name" value="PCu(A)C copper chaperone"/>
    <property type="match status" value="1"/>
</dbReference>
<keyword evidence="1" id="KW-0732">Signal</keyword>
<accession>A0A0K6INT9</accession>
<proteinExistence type="predicted"/>
<dbReference type="PANTHER" id="PTHR36302:SF1">
    <property type="entry name" value="COPPER CHAPERONE PCU(A)C"/>
    <property type="match status" value="1"/>
</dbReference>
<evidence type="ECO:0000256" key="1">
    <source>
        <dbReference type="SAM" id="SignalP"/>
    </source>
</evidence>
<dbReference type="RefSeq" id="WP_055422463.1">
    <property type="nucleotide sequence ID" value="NZ_CYHH01000001.1"/>
</dbReference>
<evidence type="ECO:0000313" key="2">
    <source>
        <dbReference type="EMBL" id="CUB04763.1"/>
    </source>
</evidence>
<protein>
    <submittedName>
        <fullName evidence="2">Copper(I)-binding protein</fullName>
    </submittedName>
</protein>
<feature type="chain" id="PRO_5005505742" evidence="1">
    <location>
        <begin position="26"/>
        <end position="160"/>
    </location>
</feature>
<sequence>MPTTQTRRSLGLALMFGAFALPAWAQTVKVEDPWVQATVAGQKATAAFMKLTADAPVKLTGGKTPVAPVVEIHEMVMDGDVMKMRAIPGGLPLEAGKTMELKPGGYHVMLIDLPKPVEVGQKVPLTLIFTDAQGKEFEVAVEAPARPLKRDHGQKSSHGM</sequence>
<name>A0A0K6INT9_9PROT</name>
<keyword evidence="3" id="KW-1185">Reference proteome</keyword>
<evidence type="ECO:0000313" key="3">
    <source>
        <dbReference type="Proteomes" id="UP000182108"/>
    </source>
</evidence>
<dbReference type="SUPFAM" id="SSF110087">
    <property type="entry name" value="DR1885-like metal-binding protein"/>
    <property type="match status" value="1"/>
</dbReference>
<dbReference type="AlphaFoldDB" id="A0A0K6INT9"/>